<keyword evidence="4 7" id="KW-1133">Transmembrane helix</keyword>
<keyword evidence="3 7" id="KW-0812">Transmembrane</keyword>
<feature type="transmembrane region" description="Helical" evidence="7">
    <location>
        <begin position="300"/>
        <end position="322"/>
    </location>
</feature>
<dbReference type="PANTHER" id="PTHR19957:SF307">
    <property type="entry name" value="PROTEIN SSO1-RELATED"/>
    <property type="match status" value="1"/>
</dbReference>
<dbReference type="Pfam" id="PF05739">
    <property type="entry name" value="SNARE"/>
    <property type="match status" value="1"/>
</dbReference>
<feature type="domain" description="T-SNARE coiled-coil homology" evidence="8">
    <location>
        <begin position="225"/>
        <end position="287"/>
    </location>
</feature>
<dbReference type="EMBL" id="JAWDJO010000045">
    <property type="protein sequence ID" value="KAL1897510.1"/>
    <property type="molecule type" value="Genomic_DNA"/>
</dbReference>
<keyword evidence="5 7" id="KW-0472">Membrane</keyword>
<comment type="similarity">
    <text evidence="2">Belongs to the syntaxin family.</text>
</comment>
<evidence type="ECO:0000313" key="10">
    <source>
        <dbReference type="Proteomes" id="UP001583280"/>
    </source>
</evidence>
<evidence type="ECO:0000256" key="2">
    <source>
        <dbReference type="ARBA" id="ARBA00009063"/>
    </source>
</evidence>
<protein>
    <recommendedName>
        <fullName evidence="8">t-SNARE coiled-coil homology domain-containing protein</fullName>
    </recommendedName>
</protein>
<proteinExistence type="inferred from homology"/>
<gene>
    <name evidence="9" type="ORF">Cpir12675_002366</name>
</gene>
<dbReference type="Pfam" id="PF00804">
    <property type="entry name" value="Syntaxin"/>
    <property type="match status" value="1"/>
</dbReference>
<dbReference type="SMART" id="SM00503">
    <property type="entry name" value="SynN"/>
    <property type="match status" value="1"/>
</dbReference>
<dbReference type="InterPro" id="IPR010989">
    <property type="entry name" value="SNARE"/>
</dbReference>
<keyword evidence="10" id="KW-1185">Reference proteome</keyword>
<sequence length="323" mass="35546">MSNQYSGYGGNPYEEANNIENGANHAVNASPYAQYDDQAQNQQYEMANYAQPQTQVQPQASDPLDRNAFLNEASSLRTEIQSLNSDIDSITALHQRALASTDTNASADVDSAVSAAQDKAIQLKNSLAQLDQDISRTPAGSAAQAKSGQYNTLKKQLQDTVQRLMQTEADYSRKYRQQIARQYRVANPEATEEEVQAATEQDWSNEGVFQTALHDSRMRHAQNALGAVRARHNDLQHIERSIQELALLFDQIDSMVVSQGAAIEAVDIKASEAVDNMEAGNKHVDEATAKARHTRKLKWYCTWIVVVIILALALGIGLGVGLK</sequence>
<dbReference type="SUPFAM" id="SSF47661">
    <property type="entry name" value="t-snare proteins"/>
    <property type="match status" value="1"/>
</dbReference>
<dbReference type="Proteomes" id="UP001583280">
    <property type="component" value="Unassembled WGS sequence"/>
</dbReference>
<organism evidence="9 10">
    <name type="scientific">Ceratocystis pirilliformis</name>
    <dbReference type="NCBI Taxonomy" id="259994"/>
    <lineage>
        <taxon>Eukaryota</taxon>
        <taxon>Fungi</taxon>
        <taxon>Dikarya</taxon>
        <taxon>Ascomycota</taxon>
        <taxon>Pezizomycotina</taxon>
        <taxon>Sordariomycetes</taxon>
        <taxon>Hypocreomycetidae</taxon>
        <taxon>Microascales</taxon>
        <taxon>Ceratocystidaceae</taxon>
        <taxon>Ceratocystis</taxon>
    </lineage>
</organism>
<name>A0ABR3ZBW9_9PEZI</name>
<accession>A0ABR3ZBW9</accession>
<reference evidence="9 10" key="1">
    <citation type="journal article" date="2024" name="IMA Fungus">
        <title>IMA Genome - F19 : A genome assembly and annotation guide to empower mycologists, including annotated draft genome sequences of Ceratocystis pirilliformis, Diaporthe australafricana, Fusarium ophioides, Paecilomyces lecythidis, and Sporothrix stenoceras.</title>
        <authorList>
            <person name="Aylward J."/>
            <person name="Wilson A.M."/>
            <person name="Visagie C.M."/>
            <person name="Spraker J."/>
            <person name="Barnes I."/>
            <person name="Buitendag C."/>
            <person name="Ceriani C."/>
            <person name="Del Mar Angel L."/>
            <person name="du Plessis D."/>
            <person name="Fuchs T."/>
            <person name="Gasser K."/>
            <person name="Kramer D."/>
            <person name="Li W."/>
            <person name="Munsamy K."/>
            <person name="Piso A."/>
            <person name="Price J.L."/>
            <person name="Sonnekus B."/>
            <person name="Thomas C."/>
            <person name="van der Nest A."/>
            <person name="van Dijk A."/>
            <person name="van Heerden A."/>
            <person name="van Vuuren N."/>
            <person name="Yilmaz N."/>
            <person name="Duong T.A."/>
            <person name="van der Merwe N.A."/>
            <person name="Wingfield M.J."/>
            <person name="Wingfield B.D."/>
        </authorList>
    </citation>
    <scope>NUCLEOTIDE SEQUENCE [LARGE SCALE GENOMIC DNA]</scope>
    <source>
        <strain evidence="9 10">CMW 12675</strain>
    </source>
</reference>
<feature type="coiled-coil region" evidence="6">
    <location>
        <begin position="113"/>
        <end position="174"/>
    </location>
</feature>
<comment type="caution">
    <text evidence="9">The sequence shown here is derived from an EMBL/GenBank/DDBJ whole genome shotgun (WGS) entry which is preliminary data.</text>
</comment>
<evidence type="ECO:0000256" key="6">
    <source>
        <dbReference type="SAM" id="Coils"/>
    </source>
</evidence>
<dbReference type="Gene3D" id="1.20.58.70">
    <property type="match status" value="1"/>
</dbReference>
<evidence type="ECO:0000259" key="8">
    <source>
        <dbReference type="PROSITE" id="PS50192"/>
    </source>
</evidence>
<dbReference type="CDD" id="cd15849">
    <property type="entry name" value="SNARE_Sso1"/>
    <property type="match status" value="1"/>
</dbReference>
<keyword evidence="6" id="KW-0175">Coiled coil</keyword>
<dbReference type="PANTHER" id="PTHR19957">
    <property type="entry name" value="SYNTAXIN"/>
    <property type="match status" value="1"/>
</dbReference>
<evidence type="ECO:0000256" key="1">
    <source>
        <dbReference type="ARBA" id="ARBA00004211"/>
    </source>
</evidence>
<evidence type="ECO:0000256" key="5">
    <source>
        <dbReference type="ARBA" id="ARBA00023136"/>
    </source>
</evidence>
<dbReference type="SMART" id="SM00397">
    <property type="entry name" value="t_SNARE"/>
    <property type="match status" value="1"/>
</dbReference>
<comment type="subcellular location">
    <subcellularLocation>
        <location evidence="1">Membrane</location>
        <topology evidence="1">Single-pass type IV membrane protein</topology>
    </subcellularLocation>
</comment>
<evidence type="ECO:0000256" key="4">
    <source>
        <dbReference type="ARBA" id="ARBA00022989"/>
    </source>
</evidence>
<evidence type="ECO:0000256" key="7">
    <source>
        <dbReference type="SAM" id="Phobius"/>
    </source>
</evidence>
<dbReference type="PROSITE" id="PS50192">
    <property type="entry name" value="T_SNARE"/>
    <property type="match status" value="1"/>
</dbReference>
<dbReference type="InterPro" id="IPR045242">
    <property type="entry name" value="Syntaxin"/>
</dbReference>
<dbReference type="InterPro" id="IPR000727">
    <property type="entry name" value="T_SNARE_dom"/>
</dbReference>
<evidence type="ECO:0000313" key="9">
    <source>
        <dbReference type="EMBL" id="KAL1897510.1"/>
    </source>
</evidence>
<dbReference type="InterPro" id="IPR006011">
    <property type="entry name" value="Syntaxin_N"/>
</dbReference>
<evidence type="ECO:0000256" key="3">
    <source>
        <dbReference type="ARBA" id="ARBA00022692"/>
    </source>
</evidence>